<comment type="subunit">
    <text evidence="12">The RNAP catalytic core consists of 2 alpha, 1 beta, 1 beta' and 1 omega subunit. When a sigma factor is associated with the core the holoenzyme is formed, which can initiate transcription.</text>
</comment>
<dbReference type="Gene3D" id="1.10.150.390">
    <property type="match status" value="1"/>
</dbReference>
<dbReference type="Gene3D" id="1.10.40.90">
    <property type="match status" value="1"/>
</dbReference>
<dbReference type="GO" id="GO:0003677">
    <property type="term" value="F:DNA binding"/>
    <property type="evidence" value="ECO:0007669"/>
    <property type="project" value="UniProtKB-UniRule"/>
</dbReference>
<dbReference type="Proteomes" id="UP000219329">
    <property type="component" value="Unassembled WGS sequence"/>
</dbReference>
<evidence type="ECO:0000256" key="8">
    <source>
        <dbReference type="ARBA" id="ARBA00022833"/>
    </source>
</evidence>
<dbReference type="GO" id="GO:0008270">
    <property type="term" value="F:zinc ion binding"/>
    <property type="evidence" value="ECO:0007669"/>
    <property type="project" value="UniProtKB-UniRule"/>
</dbReference>
<feature type="binding site" evidence="12">
    <location>
        <position position="462"/>
    </location>
    <ligand>
        <name>Mg(2+)</name>
        <dbReference type="ChEBI" id="CHEBI:18420"/>
    </ligand>
</feature>
<feature type="binding site" evidence="12">
    <location>
        <position position="88"/>
    </location>
    <ligand>
        <name>Zn(2+)</name>
        <dbReference type="ChEBI" id="CHEBI:29105"/>
        <label>1</label>
    </ligand>
</feature>
<dbReference type="PANTHER" id="PTHR19376:SF54">
    <property type="entry name" value="DNA-DIRECTED RNA POLYMERASE SUBUNIT BETA"/>
    <property type="match status" value="1"/>
</dbReference>
<dbReference type="FunFam" id="1.10.132.30:FF:000003">
    <property type="entry name" value="DNA-directed RNA polymerase subunit beta"/>
    <property type="match status" value="1"/>
</dbReference>
<reference evidence="15 16" key="1">
    <citation type="submission" date="2017-08" db="EMBL/GenBank/DDBJ databases">
        <title>Fine stratification of microbial communities through a metagenomic profile of the photic zone.</title>
        <authorList>
            <person name="Haro-Moreno J.M."/>
            <person name="Lopez-Perez M."/>
            <person name="De La Torre J."/>
            <person name="Picazo A."/>
            <person name="Camacho A."/>
            <person name="Rodriguez-Valera F."/>
        </authorList>
    </citation>
    <scope>NUCLEOTIDE SEQUENCE [LARGE SCALE GENOMIC DNA]</scope>
    <source>
        <strain evidence="15">MED-G28</strain>
    </source>
</reference>
<comment type="cofactor">
    <cofactor evidence="12">
        <name>Zn(2+)</name>
        <dbReference type="ChEBI" id="CHEBI:29105"/>
    </cofactor>
    <text evidence="12">Binds 2 Zn(2+) ions per subunit.</text>
</comment>
<feature type="domain" description="RNA polymerase N-terminal" evidence="14">
    <location>
        <begin position="235"/>
        <end position="514"/>
    </location>
</feature>
<evidence type="ECO:0000256" key="12">
    <source>
        <dbReference type="HAMAP-Rule" id="MF_01322"/>
    </source>
</evidence>
<dbReference type="InterPro" id="IPR006592">
    <property type="entry name" value="RNA_pol_N"/>
</dbReference>
<evidence type="ECO:0000259" key="14">
    <source>
        <dbReference type="SMART" id="SM00663"/>
    </source>
</evidence>
<dbReference type="GO" id="GO:0005829">
    <property type="term" value="C:cytosol"/>
    <property type="evidence" value="ECO:0007669"/>
    <property type="project" value="UniProtKB-ARBA"/>
</dbReference>
<evidence type="ECO:0000256" key="9">
    <source>
        <dbReference type="ARBA" id="ARBA00022842"/>
    </source>
</evidence>
<dbReference type="PANTHER" id="PTHR19376">
    <property type="entry name" value="DNA-DIRECTED RNA POLYMERASE"/>
    <property type="match status" value="1"/>
</dbReference>
<keyword evidence="6 12" id="KW-0548">Nucleotidyltransferase</keyword>
<accession>A0A2A5W5V1</accession>
<comment type="caution">
    <text evidence="15">The sequence shown here is derived from an EMBL/GenBank/DDBJ whole genome shotgun (WGS) entry which is preliminary data.</text>
</comment>
<comment type="function">
    <text evidence="12 13">DNA-dependent RNA polymerase catalyzes the transcription of DNA into RNA using the four ribonucleoside triphosphates as substrates.</text>
</comment>
<dbReference type="InterPro" id="IPR000722">
    <property type="entry name" value="RNA_pol_asu"/>
</dbReference>
<dbReference type="InterPro" id="IPR042102">
    <property type="entry name" value="RNA_pol_Rpb1_3_sf"/>
</dbReference>
<organism evidence="15 16">
    <name type="scientific">OM182 bacterium MED-G28</name>
    <dbReference type="NCBI Taxonomy" id="1986256"/>
    <lineage>
        <taxon>Bacteria</taxon>
        <taxon>Pseudomonadati</taxon>
        <taxon>Pseudomonadota</taxon>
        <taxon>Gammaproteobacteria</taxon>
        <taxon>OMG group</taxon>
        <taxon>OM182 clade</taxon>
    </lineage>
</organism>
<dbReference type="Gene3D" id="1.10.132.30">
    <property type="match status" value="1"/>
</dbReference>
<feature type="binding site" evidence="12">
    <location>
        <position position="70"/>
    </location>
    <ligand>
        <name>Zn(2+)</name>
        <dbReference type="ChEBI" id="CHEBI:29105"/>
        <label>1</label>
    </ligand>
</feature>
<evidence type="ECO:0000256" key="4">
    <source>
        <dbReference type="ARBA" id="ARBA00022478"/>
    </source>
</evidence>
<dbReference type="InterPro" id="IPR007080">
    <property type="entry name" value="RNA_pol_Rpb1_1"/>
</dbReference>
<dbReference type="GO" id="GO:0003899">
    <property type="term" value="F:DNA-directed RNA polymerase activity"/>
    <property type="evidence" value="ECO:0007669"/>
    <property type="project" value="UniProtKB-UniRule"/>
</dbReference>
<dbReference type="SMART" id="SM00663">
    <property type="entry name" value="RPOLA_N"/>
    <property type="match status" value="1"/>
</dbReference>
<comment type="catalytic activity">
    <reaction evidence="11 12 13">
        <text>RNA(n) + a ribonucleoside 5'-triphosphate = RNA(n+1) + diphosphate</text>
        <dbReference type="Rhea" id="RHEA:21248"/>
        <dbReference type="Rhea" id="RHEA-COMP:14527"/>
        <dbReference type="Rhea" id="RHEA-COMP:17342"/>
        <dbReference type="ChEBI" id="CHEBI:33019"/>
        <dbReference type="ChEBI" id="CHEBI:61557"/>
        <dbReference type="ChEBI" id="CHEBI:140395"/>
        <dbReference type="EC" id="2.7.7.6"/>
    </reaction>
</comment>
<dbReference type="Pfam" id="PF04997">
    <property type="entry name" value="RNA_pol_Rpb1_1"/>
    <property type="match status" value="1"/>
</dbReference>
<evidence type="ECO:0000256" key="7">
    <source>
        <dbReference type="ARBA" id="ARBA00022723"/>
    </source>
</evidence>
<dbReference type="Pfam" id="PF04983">
    <property type="entry name" value="RNA_pol_Rpb1_3"/>
    <property type="match status" value="1"/>
</dbReference>
<dbReference type="GO" id="GO:0006351">
    <property type="term" value="P:DNA-templated transcription"/>
    <property type="evidence" value="ECO:0007669"/>
    <property type="project" value="UniProtKB-UniRule"/>
</dbReference>
<evidence type="ECO:0000313" key="15">
    <source>
        <dbReference type="EMBL" id="PDH31895.1"/>
    </source>
</evidence>
<keyword evidence="5 12" id="KW-0808">Transferase</keyword>
<keyword evidence="7 12" id="KW-0479">Metal-binding</keyword>
<keyword evidence="4 12" id="KW-0240">DNA-directed RNA polymerase</keyword>
<feature type="binding site" evidence="12">
    <location>
        <position position="898"/>
    </location>
    <ligand>
        <name>Zn(2+)</name>
        <dbReference type="ChEBI" id="CHEBI:29105"/>
        <label>2</label>
    </ligand>
</feature>
<sequence length="1410" mass="155586">MKDLLGLLKSQSPSDEFDSIRIGLASPEMIRAWSFGEVKKPETINYRTFKPERDGLFCAKIFGPVKDYECLCGKYKRLKHRGVICEKCGVEVALSKVRRDRMGHIELASPVAHIWFLKSLPSRIGLLLDMTLRDIERILYFESFVVTEPGMTTLEKGQLLTDEQYYEAMEEFSDEFDAKMGAEAVQALMKDMDVEAEVARLREEIPATNSETKLKKLSKRLKLLEAFLSSGNKPEWMVMTVLPVLPPDLRPLVPLDGGRFATSDLNDLYRRVINRNNRLKRLLDLNAPDIIVRNEKRMLQEAVDALLDNGRRGRAITGSNKRPLKSLADMIKGKQGRFRQNLLGKRVDYSGRSVIVVGPTLRLHQCGLPKKMALELFKPFIFGKLERRGLATTIKAAKKMVERETAEVWDILAEVIREHPVLLNRAPTLHRLGIQAFEPVLIEGKAIQLHPLVCAAYNADFDGDQMAVHVPLTLEAQLEARTLMMSTNNILAPANGEPIIVPSQDVVLGLYYMTRERVNAKGEGMIFADSREVQRAYDTKQVHLQARIRVRIQEVIVNDEGNKESNSEIVDTTVGRVLLYNIVPEGLPFSMVNQKMAKKPISQILNACYRNVGLKESVIFADQLMYTGYAYSTRSGSSIGVNDFVIPDEKAAIIGQANSEVEEIEAQFASGLVTQGEKYNKVIDIWSRANDIVAKSMMEGLSSEPVINKEGKEEQQESFNSVYVYADSGARGSPAQIRQLAGMRGLMARPDGSIIETPITANFREGLSVSQYFTSTHGARKGLADTALKTANSGYLTRRLVDISQDLVITENDCGTDQGLTMAPIIEGGDIIAPLGDRVLGRVLVEDVLKEGSNEVIVEAGTVINERMVEILETGGVDQVQVRSPITCETRFGICSQCYGRDLARGHVANVGEAVGVIAAQSIGEPGTQLTMRTFHIGGAASRATASDNVQVKNTGSVHLNNMKTVENIKGELVVVSRSGELIVNDTNGRERERYKLPYGALITIGKKVEVEAGQVVATWDPHTHPIVSEVAGKVSFEHMEEGITVREQTDEITGLSSISVIDPAERASSAKELRPAVNVVDKKGKEICLPGTNVPAHYFLPANAIIGLNDGADLNIGDVIARIPQEGSKTRDITGGLPRVADLFEARKPKEPAILAEISGTISFGKETKGKRRLVITPKDGVNPIDGSDHYEVLIPKWRTMTVFEGEHIEKGEVVSEGPPAPHDILRLKGVEALAQYIVNEVQDVYRLQGVRINDKHIEVIVRQMLRKIEITQPGDSNLIKGEQLTFTQVLEINDNLQAEDKQPAKFDRMLLGITKASLATESFISAASFQETTRVLTEAAVTGKRDFLRGLKENVVVGRLIPAGTGLAYHDARKKANQDKIDLEVSASDVEAALTEALSEELKEKAEG</sequence>
<comment type="similarity">
    <text evidence="3">In the C-terminal section; belongs to the RNA polymerase beta' chain family.</text>
</comment>
<evidence type="ECO:0000256" key="11">
    <source>
        <dbReference type="ARBA" id="ARBA00048552"/>
    </source>
</evidence>
<dbReference type="EC" id="2.7.7.6" evidence="12"/>
<evidence type="ECO:0000256" key="13">
    <source>
        <dbReference type="RuleBase" id="RU004279"/>
    </source>
</evidence>
<evidence type="ECO:0000256" key="6">
    <source>
        <dbReference type="ARBA" id="ARBA00022695"/>
    </source>
</evidence>
<evidence type="ECO:0000256" key="10">
    <source>
        <dbReference type="ARBA" id="ARBA00023163"/>
    </source>
</evidence>
<dbReference type="CDD" id="cd02655">
    <property type="entry name" value="RNAP_beta'_C"/>
    <property type="match status" value="1"/>
</dbReference>
<dbReference type="Pfam" id="PF00623">
    <property type="entry name" value="RNA_pol_Rpb1_2"/>
    <property type="match status" value="1"/>
</dbReference>
<dbReference type="EMBL" id="NTJZ01000024">
    <property type="protein sequence ID" value="PDH31895.1"/>
    <property type="molecule type" value="Genomic_DNA"/>
</dbReference>
<comment type="similarity">
    <text evidence="1 12 13">Belongs to the RNA polymerase beta' chain family.</text>
</comment>
<dbReference type="InterPro" id="IPR007081">
    <property type="entry name" value="RNA_pol_Rpb1_5"/>
</dbReference>
<dbReference type="InterPro" id="IPR038120">
    <property type="entry name" value="Rpb1_funnel_sf"/>
</dbReference>
<keyword evidence="9 12" id="KW-0460">Magnesium</keyword>
<evidence type="ECO:0000313" key="16">
    <source>
        <dbReference type="Proteomes" id="UP000219329"/>
    </source>
</evidence>
<feature type="binding site" evidence="12">
    <location>
        <position position="85"/>
    </location>
    <ligand>
        <name>Zn(2+)</name>
        <dbReference type="ChEBI" id="CHEBI:29105"/>
        <label>1</label>
    </ligand>
</feature>
<dbReference type="GO" id="GO:0000287">
    <property type="term" value="F:magnesium ion binding"/>
    <property type="evidence" value="ECO:0007669"/>
    <property type="project" value="UniProtKB-UniRule"/>
</dbReference>
<dbReference type="SUPFAM" id="SSF64484">
    <property type="entry name" value="beta and beta-prime subunits of DNA dependent RNA-polymerase"/>
    <property type="match status" value="1"/>
</dbReference>
<dbReference type="Gene3D" id="1.10.1790.20">
    <property type="match status" value="1"/>
</dbReference>
<feature type="binding site" evidence="12">
    <location>
        <position position="814"/>
    </location>
    <ligand>
        <name>Zn(2+)</name>
        <dbReference type="ChEBI" id="CHEBI:29105"/>
        <label>2</label>
    </ligand>
</feature>
<comment type="similarity">
    <text evidence="2">In the N-terminal section; belongs to the RNA polymerase beta chain family.</text>
</comment>
<dbReference type="InterPro" id="IPR012754">
    <property type="entry name" value="DNA-dir_RpoC_beta_prime_bact"/>
</dbReference>
<dbReference type="Pfam" id="PF05000">
    <property type="entry name" value="RNA_pol_Rpb1_4"/>
    <property type="match status" value="1"/>
</dbReference>
<dbReference type="FunFam" id="4.10.860.120:FF:000001">
    <property type="entry name" value="DNA-directed RNA polymerase subunit beta"/>
    <property type="match status" value="1"/>
</dbReference>
<dbReference type="HAMAP" id="MF_01322">
    <property type="entry name" value="RNApol_bact_RpoC"/>
    <property type="match status" value="1"/>
</dbReference>
<keyword evidence="8 12" id="KW-0862">Zinc</keyword>
<dbReference type="NCBIfam" id="TIGR02386">
    <property type="entry name" value="rpoC_TIGR"/>
    <property type="match status" value="1"/>
</dbReference>
<dbReference type="Pfam" id="PF04998">
    <property type="entry name" value="RNA_pol_Rpb1_5"/>
    <property type="match status" value="1"/>
</dbReference>
<feature type="binding site" evidence="12">
    <location>
        <position position="888"/>
    </location>
    <ligand>
        <name>Zn(2+)</name>
        <dbReference type="ChEBI" id="CHEBI:29105"/>
        <label>2</label>
    </ligand>
</feature>
<dbReference type="InterPro" id="IPR007083">
    <property type="entry name" value="RNA_pol_Rpb1_4"/>
</dbReference>
<dbReference type="GO" id="GO:0000428">
    <property type="term" value="C:DNA-directed RNA polymerase complex"/>
    <property type="evidence" value="ECO:0007669"/>
    <property type="project" value="UniProtKB-KW"/>
</dbReference>
<feature type="binding site" evidence="12">
    <location>
        <position position="464"/>
    </location>
    <ligand>
        <name>Mg(2+)</name>
        <dbReference type="ChEBI" id="CHEBI:18420"/>
    </ligand>
</feature>
<protein>
    <recommendedName>
        <fullName evidence="12">DNA-directed RNA polymerase subunit beta'</fullName>
        <shortName evidence="12">RNAP subunit beta'</shortName>
        <ecNumber evidence="12">2.7.7.6</ecNumber>
    </recommendedName>
    <alternativeName>
        <fullName evidence="12">RNA polymerase subunit beta'</fullName>
    </alternativeName>
    <alternativeName>
        <fullName evidence="12">Transcriptase subunit beta'</fullName>
    </alternativeName>
</protein>
<evidence type="ECO:0000256" key="1">
    <source>
        <dbReference type="ARBA" id="ARBA00006460"/>
    </source>
</evidence>
<feature type="binding site" evidence="12">
    <location>
        <position position="895"/>
    </location>
    <ligand>
        <name>Zn(2+)</name>
        <dbReference type="ChEBI" id="CHEBI:29105"/>
        <label>2</label>
    </ligand>
</feature>
<gene>
    <name evidence="12 15" type="primary">rpoC</name>
    <name evidence="15" type="ORF">CNF02_13070</name>
</gene>
<comment type="cofactor">
    <cofactor evidence="12">
        <name>Mg(2+)</name>
        <dbReference type="ChEBI" id="CHEBI:18420"/>
    </cofactor>
    <text evidence="12">Binds 1 Mg(2+) ion per subunit.</text>
</comment>
<dbReference type="InterPro" id="IPR044893">
    <property type="entry name" value="RNA_pol_Rpb1_clamp_domain"/>
</dbReference>
<dbReference type="Gene3D" id="2.40.50.100">
    <property type="match status" value="3"/>
</dbReference>
<dbReference type="Gene3D" id="2.40.40.20">
    <property type="match status" value="1"/>
</dbReference>
<evidence type="ECO:0000256" key="3">
    <source>
        <dbReference type="ARBA" id="ARBA00009839"/>
    </source>
</evidence>
<dbReference type="CDD" id="cd01609">
    <property type="entry name" value="RNAP_beta'_N"/>
    <property type="match status" value="1"/>
</dbReference>
<feature type="binding site" evidence="12">
    <location>
        <position position="72"/>
    </location>
    <ligand>
        <name>Zn(2+)</name>
        <dbReference type="ChEBI" id="CHEBI:29105"/>
        <label>1</label>
    </ligand>
</feature>
<evidence type="ECO:0000256" key="5">
    <source>
        <dbReference type="ARBA" id="ARBA00022679"/>
    </source>
</evidence>
<feature type="binding site" evidence="12">
    <location>
        <position position="460"/>
    </location>
    <ligand>
        <name>Mg(2+)</name>
        <dbReference type="ChEBI" id="CHEBI:18420"/>
    </ligand>
</feature>
<dbReference type="InterPro" id="IPR007066">
    <property type="entry name" value="RNA_pol_Rpb1_3"/>
</dbReference>
<name>A0A2A5W5V1_9GAMM</name>
<dbReference type="InterPro" id="IPR045867">
    <property type="entry name" value="DNA-dir_RpoC_beta_prime"/>
</dbReference>
<dbReference type="Gene3D" id="4.10.860.120">
    <property type="entry name" value="RNA polymerase II, clamp domain"/>
    <property type="match status" value="1"/>
</dbReference>
<evidence type="ECO:0000256" key="2">
    <source>
        <dbReference type="ARBA" id="ARBA00007616"/>
    </source>
</evidence>
<keyword evidence="10 12" id="KW-0804">Transcription</keyword>
<dbReference type="Gene3D" id="1.10.274.100">
    <property type="entry name" value="RNA polymerase Rpb1, domain 3"/>
    <property type="match status" value="1"/>
</dbReference>
<proteinExistence type="inferred from homology"/>
<dbReference type="FunFam" id="1.10.150.390:FF:000002">
    <property type="entry name" value="DNA-directed RNA polymerase subunit beta"/>
    <property type="match status" value="1"/>
</dbReference>
<dbReference type="FunFam" id="1.10.40.90:FF:000001">
    <property type="entry name" value="DNA-directed RNA polymerase subunit beta"/>
    <property type="match status" value="1"/>
</dbReference>